<evidence type="ECO:0000313" key="2">
    <source>
        <dbReference type="Proteomes" id="UP000027601"/>
    </source>
</evidence>
<dbReference type="GO" id="GO:0003700">
    <property type="term" value="F:DNA-binding transcription factor activity"/>
    <property type="evidence" value="ECO:0007669"/>
    <property type="project" value="InterPro"/>
</dbReference>
<dbReference type="eggNOG" id="COG1595">
    <property type="taxonomic scope" value="Bacteria"/>
</dbReference>
<proteinExistence type="predicted"/>
<organism evidence="1 2">
    <name type="scientific">Bacteroides graminisolvens DSM 19988 = JCM 15093</name>
    <dbReference type="NCBI Taxonomy" id="1121097"/>
    <lineage>
        <taxon>Bacteria</taxon>
        <taxon>Pseudomonadati</taxon>
        <taxon>Bacteroidota</taxon>
        <taxon>Bacteroidia</taxon>
        <taxon>Bacteroidales</taxon>
        <taxon>Bacteroidaceae</taxon>
        <taxon>Bacteroides</taxon>
    </lineage>
</organism>
<dbReference type="STRING" id="1121097.GCA_000428125_01998"/>
<dbReference type="GO" id="GO:0006352">
    <property type="term" value="P:DNA-templated transcription initiation"/>
    <property type="evidence" value="ECO:0007669"/>
    <property type="project" value="InterPro"/>
</dbReference>
<dbReference type="SUPFAM" id="SSF88946">
    <property type="entry name" value="Sigma2 domain of RNA polymerase sigma factors"/>
    <property type="match status" value="1"/>
</dbReference>
<sequence>MLVNFFRYIESYNPERPLKSWIYAVAQRHVFDLNKRNSLMKVSDNVDVVDLPDTEDDDHISGNCMGMENYRQYYNDDILEALDKLAPIHKEALLLQQAGYKMEEIVEISFQNGNLKAKNMDTIKSRIFLAKKQMRNLITRDGDAREE</sequence>
<accession>A0A069D119</accession>
<evidence type="ECO:0008006" key="3">
    <source>
        <dbReference type="Google" id="ProtNLM"/>
    </source>
</evidence>
<dbReference type="InterPro" id="IPR013325">
    <property type="entry name" value="RNA_pol_sigma_r2"/>
</dbReference>
<dbReference type="EMBL" id="BAJS01000008">
    <property type="protein sequence ID" value="GAK36568.1"/>
    <property type="molecule type" value="Genomic_DNA"/>
</dbReference>
<comment type="caution">
    <text evidence="1">The sequence shown here is derived from an EMBL/GenBank/DDBJ whole genome shotgun (WGS) entry which is preliminary data.</text>
</comment>
<reference evidence="1 2" key="1">
    <citation type="journal article" date="2015" name="Microbes Environ.">
        <title>Distribution and evolution of nitrogen fixation genes in the phylum bacteroidetes.</title>
        <authorList>
            <person name="Inoue J."/>
            <person name="Oshima K."/>
            <person name="Suda W."/>
            <person name="Sakamoto M."/>
            <person name="Iino T."/>
            <person name="Noda S."/>
            <person name="Hongoh Y."/>
            <person name="Hattori M."/>
            <person name="Ohkuma M."/>
        </authorList>
    </citation>
    <scope>NUCLEOTIDE SEQUENCE [LARGE SCALE GENOMIC DNA]</scope>
    <source>
        <strain evidence="1 2">JCM 15093</strain>
    </source>
</reference>
<gene>
    <name evidence="1" type="ORF">JCM15093_1740</name>
</gene>
<evidence type="ECO:0000313" key="1">
    <source>
        <dbReference type="EMBL" id="GAK36568.1"/>
    </source>
</evidence>
<dbReference type="Gene3D" id="1.10.10.10">
    <property type="entry name" value="Winged helix-like DNA-binding domain superfamily/Winged helix DNA-binding domain"/>
    <property type="match status" value="1"/>
</dbReference>
<name>A0A069D119_9BACE</name>
<dbReference type="AlphaFoldDB" id="A0A069D119"/>
<dbReference type="InterPro" id="IPR036388">
    <property type="entry name" value="WH-like_DNA-bd_sf"/>
</dbReference>
<keyword evidence="2" id="KW-1185">Reference proteome</keyword>
<dbReference type="Proteomes" id="UP000027601">
    <property type="component" value="Unassembled WGS sequence"/>
</dbReference>
<protein>
    <recommendedName>
        <fullName evidence="3">RNA polymerase ECF-type sigma factor</fullName>
    </recommendedName>
</protein>